<keyword evidence="3" id="KW-0804">Transcription</keyword>
<dbReference type="SMART" id="SM00345">
    <property type="entry name" value="HTH_GNTR"/>
    <property type="match status" value="1"/>
</dbReference>
<feature type="domain" description="HTH gntR-type" evidence="4">
    <location>
        <begin position="9"/>
        <end position="77"/>
    </location>
</feature>
<dbReference type="eggNOG" id="COG1725">
    <property type="taxonomic scope" value="Bacteria"/>
</dbReference>
<accession>Q7AJY7</accession>
<dbReference type="InterPro" id="IPR036388">
    <property type="entry name" value="WH-like_DNA-bd_sf"/>
</dbReference>
<dbReference type="Pfam" id="PF00392">
    <property type="entry name" value="GntR"/>
    <property type="match status" value="1"/>
</dbReference>
<sequence>MTDTFHSSEPIYLQLAERVKRQIVRGELRLGEKLPSVRDMGIEANVNPNTVQRTYRELEGLKIVESKRGQGTFVTEDEQVLQAIREQMKETEISHFVQGMREMGYSDNEIQAGLESYLTEKGASEQ</sequence>
<dbReference type="AlphaFoldDB" id="Q7AJY7"/>
<proteinExistence type="predicted"/>
<dbReference type="HOGENOM" id="CLU_017584_10_0_9"/>
<dbReference type="RefSeq" id="WP_010896562.1">
    <property type="nucleotide sequence ID" value="NC_002570.2"/>
</dbReference>
<dbReference type="Proteomes" id="UP000001258">
    <property type="component" value="Chromosome"/>
</dbReference>
<dbReference type="GO" id="GO:0003700">
    <property type="term" value="F:DNA-binding transcription factor activity"/>
    <property type="evidence" value="ECO:0007669"/>
    <property type="project" value="InterPro"/>
</dbReference>
<dbReference type="InterPro" id="IPR036390">
    <property type="entry name" value="WH_DNA-bd_sf"/>
</dbReference>
<dbReference type="EMBL" id="BA000004">
    <property type="protein sequence ID" value="BAB04102.1"/>
    <property type="molecule type" value="Genomic_DNA"/>
</dbReference>
<keyword evidence="1" id="KW-0805">Transcription regulation</keyword>
<gene>
    <name evidence="5" type="ordered locus">BH0383</name>
</gene>
<organism evidence="5 6">
    <name type="scientific">Halalkalibacterium halodurans (strain ATCC BAA-125 / DSM 18197 / FERM 7344 / JCM 9153 / C-125)</name>
    <name type="common">Bacillus halodurans</name>
    <dbReference type="NCBI Taxonomy" id="272558"/>
    <lineage>
        <taxon>Bacteria</taxon>
        <taxon>Bacillati</taxon>
        <taxon>Bacillota</taxon>
        <taxon>Bacilli</taxon>
        <taxon>Bacillales</taxon>
        <taxon>Bacillaceae</taxon>
        <taxon>Halalkalibacterium (ex Joshi et al. 2022)</taxon>
    </lineage>
</organism>
<protein>
    <submittedName>
        <fullName evidence="5">Transcriptional regulator (GntR family)</fullName>
    </submittedName>
</protein>
<evidence type="ECO:0000259" key="4">
    <source>
        <dbReference type="PROSITE" id="PS50949"/>
    </source>
</evidence>
<evidence type="ECO:0000256" key="1">
    <source>
        <dbReference type="ARBA" id="ARBA00023015"/>
    </source>
</evidence>
<evidence type="ECO:0000313" key="5">
    <source>
        <dbReference type="EMBL" id="BAB04102.1"/>
    </source>
</evidence>
<keyword evidence="6" id="KW-1185">Reference proteome</keyword>
<dbReference type="OrthoDB" id="362473at2"/>
<dbReference type="CDD" id="cd07377">
    <property type="entry name" value="WHTH_GntR"/>
    <property type="match status" value="1"/>
</dbReference>
<keyword evidence="2" id="KW-0238">DNA-binding</keyword>
<dbReference type="InterPro" id="IPR000524">
    <property type="entry name" value="Tscrpt_reg_HTH_GntR"/>
</dbReference>
<reference evidence="5 6" key="1">
    <citation type="journal article" date="2000" name="Nucleic Acids Res.">
        <title>Complete genome sequence of the alkaliphilic bacterium Bacillus halodurans and genomic sequence comparison with Bacillus subtilis.</title>
        <authorList>
            <person name="Takami H."/>
            <person name="Nakasone K."/>
            <person name="Takaki Y."/>
            <person name="Maeno G."/>
            <person name="Sasaki R."/>
            <person name="Masui N."/>
            <person name="Fuji F."/>
            <person name="Hirama C."/>
            <person name="Nakamura Y."/>
            <person name="Ogasawara N."/>
            <person name="Kuhara S."/>
            <person name="Horikoshi K."/>
        </authorList>
    </citation>
    <scope>NUCLEOTIDE SEQUENCE [LARGE SCALE GENOMIC DNA]</scope>
    <source>
        <strain evidence="6">ATCC BAA-125 / DSM 18197 / FERM 7344 / JCM 9153 / C-125</strain>
    </source>
</reference>
<dbReference type="GO" id="GO:0003677">
    <property type="term" value="F:DNA binding"/>
    <property type="evidence" value="ECO:0007669"/>
    <property type="project" value="UniProtKB-KW"/>
</dbReference>
<dbReference type="SUPFAM" id="SSF46785">
    <property type="entry name" value="Winged helix' DNA-binding domain"/>
    <property type="match status" value="1"/>
</dbReference>
<evidence type="ECO:0000256" key="3">
    <source>
        <dbReference type="ARBA" id="ARBA00023163"/>
    </source>
</evidence>
<name>Q7AJY7_HALH5</name>
<dbReference type="STRING" id="272558.gene:10726236"/>
<dbReference type="PROSITE" id="PS50949">
    <property type="entry name" value="HTH_GNTR"/>
    <property type="match status" value="1"/>
</dbReference>
<dbReference type="PANTHER" id="PTHR38445">
    <property type="entry name" value="HTH-TYPE TRANSCRIPTIONAL REPRESSOR YTRA"/>
    <property type="match status" value="1"/>
</dbReference>
<dbReference type="Gene3D" id="1.10.10.10">
    <property type="entry name" value="Winged helix-like DNA-binding domain superfamily/Winged helix DNA-binding domain"/>
    <property type="match status" value="1"/>
</dbReference>
<dbReference type="KEGG" id="bha:BH0383"/>
<dbReference type="GeneID" id="87595937"/>
<dbReference type="PANTHER" id="PTHR38445:SF6">
    <property type="entry name" value="GNTR-FAMILY TRANSCRIPTIONAL REGULATOR"/>
    <property type="match status" value="1"/>
</dbReference>
<evidence type="ECO:0000256" key="2">
    <source>
        <dbReference type="ARBA" id="ARBA00023125"/>
    </source>
</evidence>
<dbReference type="PIR" id="G83697">
    <property type="entry name" value="G83697"/>
</dbReference>
<evidence type="ECO:0000313" key="6">
    <source>
        <dbReference type="Proteomes" id="UP000001258"/>
    </source>
</evidence>